<keyword evidence="12" id="KW-1185">Reference proteome</keyword>
<evidence type="ECO:0000259" key="9">
    <source>
        <dbReference type="Pfam" id="PF20511"/>
    </source>
</evidence>
<comment type="pathway">
    <text evidence="3">Nucleotide-sugar biosynthesis; GDP-alpha-D-mannose biosynthesis; alpha-D-mannose 1-phosphate from D-fructose 6-phosphate: step 1/2.</text>
</comment>
<dbReference type="GO" id="GO:0004476">
    <property type="term" value="F:mannose-6-phosphate isomerase activity"/>
    <property type="evidence" value="ECO:0007669"/>
    <property type="project" value="UniProtKB-EC"/>
</dbReference>
<keyword evidence="8" id="KW-0413">Isomerase</keyword>
<sequence length="621" mass="69047">MEVSGCLSNEKKLQRLKCSIKNYDWGKVGSDSVVAGLYSANSEVRIDPVKPYAEFWMGTHESGHSFVVQRGENLEKKCESESSSAVKNDEILDNGECDDSQSVTLKSWIEKNPAVLGSGVLQNWGPDLPFLFKVLSIAKPLSIQAHPDKELARKLHESQPDVYKDGNHKPEMALAITEFEALCGFIKIKELKDLLQNVPEIRECVGDLYVDRVLNLDDQCGEEDKIKAEVKSLFTELMSASKDTVAGVLSKLKSSLQMKDELSFREQLLLRLESQYPDDVGVLASLFMNYVKLKPGQAMCLCANEPHAYVSGDCIECMATSDNVVRAGLTPKKRDIQTLCSMLTYNLGYPGILEGRSVNKYMRKYCPPFEEFEVDHSNLPKGNQLHFLRSRPFDIFDHKRRRKDANHFLERRCSCGRCVICPGQHGNQHNNRFPVGDLSSRSEWRILQNGPSQCGEKDGSVCLSGCKGPVVCPKPRRFGILASNSTMLLRWQKRTPQPVPHDSKAGAELLDMILMKEGYGEEKSPREVASSPPFFCGSPPIRVSNPLVQDAQFGNEKLTHLLTMQITSPPSISPSSPSSSSSDHKAGCARVKFGLKPAAIRKEGFDCLSRDHQNSSITAVA</sequence>
<evidence type="ECO:0000256" key="4">
    <source>
        <dbReference type="ARBA" id="ARBA00010772"/>
    </source>
</evidence>
<dbReference type="SUPFAM" id="SSF51182">
    <property type="entry name" value="RmlC-like cupins"/>
    <property type="match status" value="1"/>
</dbReference>
<evidence type="ECO:0000256" key="5">
    <source>
        <dbReference type="ARBA" id="ARBA00011956"/>
    </source>
</evidence>
<dbReference type="InterPro" id="IPR046458">
    <property type="entry name" value="PMI_typeI_hel"/>
</dbReference>
<keyword evidence="6" id="KW-0479">Metal-binding</keyword>
<dbReference type="GO" id="GO:0005975">
    <property type="term" value="P:carbohydrate metabolic process"/>
    <property type="evidence" value="ECO:0007669"/>
    <property type="project" value="InterPro"/>
</dbReference>
<dbReference type="GO" id="GO:0009298">
    <property type="term" value="P:GDP-mannose biosynthetic process"/>
    <property type="evidence" value="ECO:0007669"/>
    <property type="project" value="InterPro"/>
</dbReference>
<comment type="caution">
    <text evidence="11">The sequence shown here is derived from an EMBL/GenBank/DDBJ whole genome shotgun (WGS) entry which is preliminary data.</text>
</comment>
<dbReference type="Gene3D" id="2.60.120.10">
    <property type="entry name" value="Jelly Rolls"/>
    <property type="match status" value="2"/>
</dbReference>
<comment type="similarity">
    <text evidence="4">Belongs to the mannose-6-phosphate isomerase type 1 family.</text>
</comment>
<comment type="catalytic activity">
    <reaction evidence="1">
        <text>D-mannose 6-phosphate = D-fructose 6-phosphate</text>
        <dbReference type="Rhea" id="RHEA:12356"/>
        <dbReference type="ChEBI" id="CHEBI:58735"/>
        <dbReference type="ChEBI" id="CHEBI:61527"/>
        <dbReference type="EC" id="5.3.1.8"/>
    </reaction>
</comment>
<dbReference type="GO" id="GO:0008270">
    <property type="term" value="F:zinc ion binding"/>
    <property type="evidence" value="ECO:0007669"/>
    <property type="project" value="InterPro"/>
</dbReference>
<dbReference type="PRINTS" id="PR00714">
    <property type="entry name" value="MAN6PISMRASE"/>
</dbReference>
<dbReference type="CDD" id="cd07011">
    <property type="entry name" value="cupin_PMI_type_I_N"/>
    <property type="match status" value="1"/>
</dbReference>
<evidence type="ECO:0000256" key="3">
    <source>
        <dbReference type="ARBA" id="ARBA00004666"/>
    </source>
</evidence>
<dbReference type="InterPro" id="IPR001250">
    <property type="entry name" value="Man6P_Isoase-1"/>
</dbReference>
<dbReference type="PANTHER" id="PTHR10309:SF0">
    <property type="entry name" value="MANNOSE-6-PHOSPHATE ISOMERASE"/>
    <property type="match status" value="1"/>
</dbReference>
<gene>
    <name evidence="11" type="ORF">Nepgr_020866</name>
</gene>
<evidence type="ECO:0000256" key="7">
    <source>
        <dbReference type="ARBA" id="ARBA00022833"/>
    </source>
</evidence>
<dbReference type="EC" id="5.3.1.8" evidence="5"/>
<dbReference type="InterPro" id="IPR011051">
    <property type="entry name" value="RmlC_Cupin_sf"/>
</dbReference>
<dbReference type="PROSITE" id="PS00966">
    <property type="entry name" value="PMI_I_2"/>
    <property type="match status" value="1"/>
</dbReference>
<feature type="domain" description="Phosphomannose isomerase type I helical insertion" evidence="10">
    <location>
        <begin position="222"/>
        <end position="287"/>
    </location>
</feature>
<dbReference type="GO" id="GO:0005829">
    <property type="term" value="C:cytosol"/>
    <property type="evidence" value="ECO:0007669"/>
    <property type="project" value="TreeGrafter"/>
</dbReference>
<dbReference type="Gene3D" id="1.10.441.10">
    <property type="entry name" value="Phosphomannose Isomerase, domain 2"/>
    <property type="match status" value="1"/>
</dbReference>
<organism evidence="11 12">
    <name type="scientific">Nepenthes gracilis</name>
    <name type="common">Slender pitcher plant</name>
    <dbReference type="NCBI Taxonomy" id="150966"/>
    <lineage>
        <taxon>Eukaryota</taxon>
        <taxon>Viridiplantae</taxon>
        <taxon>Streptophyta</taxon>
        <taxon>Embryophyta</taxon>
        <taxon>Tracheophyta</taxon>
        <taxon>Spermatophyta</taxon>
        <taxon>Magnoliopsida</taxon>
        <taxon>eudicotyledons</taxon>
        <taxon>Gunneridae</taxon>
        <taxon>Pentapetalae</taxon>
        <taxon>Caryophyllales</taxon>
        <taxon>Nepenthaceae</taxon>
        <taxon>Nepenthes</taxon>
    </lineage>
</organism>
<reference evidence="11" key="1">
    <citation type="submission" date="2023-05" db="EMBL/GenBank/DDBJ databases">
        <title>Nepenthes gracilis genome sequencing.</title>
        <authorList>
            <person name="Fukushima K."/>
        </authorList>
    </citation>
    <scope>NUCLEOTIDE SEQUENCE</scope>
    <source>
        <strain evidence="11">SING2019-196</strain>
    </source>
</reference>
<name>A0AAD3SW34_NEPGR</name>
<dbReference type="NCBIfam" id="TIGR00218">
    <property type="entry name" value="manA"/>
    <property type="match status" value="1"/>
</dbReference>
<evidence type="ECO:0000256" key="8">
    <source>
        <dbReference type="ARBA" id="ARBA00023235"/>
    </source>
</evidence>
<accession>A0AAD3SW34</accession>
<feature type="domain" description="Phosphomannose isomerase type I catalytic" evidence="9">
    <location>
        <begin position="13"/>
        <end position="85"/>
    </location>
</feature>
<dbReference type="Pfam" id="PF20511">
    <property type="entry name" value="PMI_typeI_cat"/>
    <property type="match status" value="2"/>
</dbReference>
<evidence type="ECO:0000313" key="12">
    <source>
        <dbReference type="Proteomes" id="UP001279734"/>
    </source>
</evidence>
<dbReference type="Proteomes" id="UP001279734">
    <property type="component" value="Unassembled WGS sequence"/>
</dbReference>
<keyword evidence="7" id="KW-0862">Zinc</keyword>
<dbReference type="InterPro" id="IPR016305">
    <property type="entry name" value="Mannose-6-P_Isomerase"/>
</dbReference>
<evidence type="ECO:0000256" key="6">
    <source>
        <dbReference type="ARBA" id="ARBA00022723"/>
    </source>
</evidence>
<protein>
    <recommendedName>
        <fullName evidence="5">mannose-6-phosphate isomerase</fullName>
        <ecNumber evidence="5">5.3.1.8</ecNumber>
    </recommendedName>
</protein>
<feature type="domain" description="Phosphomannose isomerase type I catalytic" evidence="9">
    <location>
        <begin position="103"/>
        <end position="185"/>
    </location>
</feature>
<dbReference type="EMBL" id="BSYO01000020">
    <property type="protein sequence ID" value="GMH19025.1"/>
    <property type="molecule type" value="Genomic_DNA"/>
</dbReference>
<proteinExistence type="inferred from homology"/>
<comment type="cofactor">
    <cofactor evidence="2">
        <name>Zn(2+)</name>
        <dbReference type="ChEBI" id="CHEBI:29105"/>
    </cofactor>
</comment>
<dbReference type="Pfam" id="PF20512">
    <property type="entry name" value="PMI_typeI_hel"/>
    <property type="match status" value="1"/>
</dbReference>
<dbReference type="AlphaFoldDB" id="A0AAD3SW34"/>
<evidence type="ECO:0000259" key="10">
    <source>
        <dbReference type="Pfam" id="PF20512"/>
    </source>
</evidence>
<evidence type="ECO:0000313" key="11">
    <source>
        <dbReference type="EMBL" id="GMH19025.1"/>
    </source>
</evidence>
<dbReference type="PANTHER" id="PTHR10309">
    <property type="entry name" value="MANNOSE-6-PHOSPHATE ISOMERASE"/>
    <property type="match status" value="1"/>
</dbReference>
<dbReference type="InterPro" id="IPR018050">
    <property type="entry name" value="Pmannose_isomerase-type1_CS"/>
</dbReference>
<evidence type="ECO:0000256" key="2">
    <source>
        <dbReference type="ARBA" id="ARBA00001947"/>
    </source>
</evidence>
<evidence type="ECO:0000256" key="1">
    <source>
        <dbReference type="ARBA" id="ARBA00000757"/>
    </source>
</evidence>
<dbReference type="PROSITE" id="PS00965">
    <property type="entry name" value="PMI_I_1"/>
    <property type="match status" value="1"/>
</dbReference>
<dbReference type="InterPro" id="IPR014710">
    <property type="entry name" value="RmlC-like_jellyroll"/>
</dbReference>
<dbReference type="InterPro" id="IPR046457">
    <property type="entry name" value="PMI_typeI_cat"/>
</dbReference>